<keyword evidence="7" id="KW-1185">Reference proteome</keyword>
<dbReference type="GO" id="GO:0003729">
    <property type="term" value="F:mRNA binding"/>
    <property type="evidence" value="ECO:0007669"/>
    <property type="project" value="TreeGrafter"/>
</dbReference>
<proteinExistence type="predicted"/>
<evidence type="ECO:0000313" key="6">
    <source>
        <dbReference type="EMBL" id="PRW58683.1"/>
    </source>
</evidence>
<dbReference type="EMBL" id="LHPG02000005">
    <property type="protein sequence ID" value="PRW58683.1"/>
    <property type="molecule type" value="Genomic_DNA"/>
</dbReference>
<sequence length="885" mass="94745">MSASRAERVEALRKRVAADPYDAAAWEDLVSEADRPRRGPERDGELAGVYEDLLAKFPTAAGYWREYADHVMATGDEAAVKAVFSRCLLTCLSVDLWRAYLNFIKRLNEPRGAAGLPEIRQAFEFTLDRLGQDSGCGAIWQDYIAFLQAPRQGSPEYAALYGEAPEGQEESGKVAAVRRGYQRALLVPSPQLEALWRGYEGLEMSGSNKQLARRLLDEWRPKYQAARSLLRERESRLGGINTKALALPPGRGGFTQQSQAAAWREYLAWERSNPQRLDMPTYVARVSLAFEQALMVLFHYPEIWLEFGAWHQANGGGGAAALAVLDKGRVALPSALTLHFAAADLQETLGAPAAAKAIYEELVEGLKPAGEAKAAAAPPAAAAAAPAEVKQEGGGAAADGQQAAEGAADGQQQAADGTAAVKAEPGEQAPPPPPAAAASAEGQQEAASPQQAQEQAQQAQQGGVQLSAEQGTLAWIQYMRFARRAEGIMAARKLFMRARKWPDMRWQAYAASALMEWRHEAKDTIPRNIFELGLKSHLGEPGLVLAYAQFLTGLGDIANTRALFERALNATAPEAATELWDAYLAFEYDVGTLQAAAAVEQRRTDAAAALREAQAAAAAGAALDGKAAPAQDKPGERHEALRLALLKYKVQGLWPGSAVQQLCFERLLGQAPALESGAREHDSRRDRERRRSRSRSPAARDRGRERGHRERSPSPPRRGPAPRSPPRENEPIRLSRELAQLMSQLPPPHLLEGPIPDVERVAQVILAADLTPDGIIAHEVAAARERRRQRRLGEMGGAPGGGPGGPPGGAPGAFSGGAAAGQKRKTLADYDSGSESDYDEGYDVPAGGTAAPGAPAGDAGGFGGAPGAPGGGLDIYRMRRKQQRA</sequence>
<feature type="region of interest" description="Disordered" evidence="4">
    <location>
        <begin position="793"/>
        <end position="885"/>
    </location>
</feature>
<feature type="compositionally biased region" description="Low complexity" evidence="4">
    <location>
        <begin position="436"/>
        <end position="463"/>
    </location>
</feature>
<feature type="region of interest" description="Disordered" evidence="4">
    <location>
        <begin position="385"/>
        <end position="463"/>
    </location>
</feature>
<dbReference type="Proteomes" id="UP000239899">
    <property type="component" value="Unassembled WGS sequence"/>
</dbReference>
<feature type="compositionally biased region" description="Pro residues" evidence="4">
    <location>
        <begin position="713"/>
        <end position="724"/>
    </location>
</feature>
<comment type="caution">
    <text evidence="6">The sequence shown here is derived from an EMBL/GenBank/DDBJ whole genome shotgun (WGS) entry which is preliminary data.</text>
</comment>
<dbReference type="GO" id="GO:0031124">
    <property type="term" value="P:mRNA 3'-end processing"/>
    <property type="evidence" value="ECO:0007669"/>
    <property type="project" value="InterPro"/>
</dbReference>
<evidence type="ECO:0000256" key="4">
    <source>
        <dbReference type="SAM" id="MobiDB-lite"/>
    </source>
</evidence>
<protein>
    <submittedName>
        <fullName evidence="6">Suf-domain-containing</fullName>
    </submittedName>
</protein>
<feature type="compositionally biased region" description="Gly residues" evidence="4">
    <location>
        <begin position="794"/>
        <end position="803"/>
    </location>
</feature>
<dbReference type="InterPro" id="IPR008847">
    <property type="entry name" value="Suf"/>
</dbReference>
<dbReference type="Gene3D" id="1.25.40.1040">
    <property type="match status" value="2"/>
</dbReference>
<feature type="compositionally biased region" description="Basic and acidic residues" evidence="4">
    <location>
        <begin position="677"/>
        <end position="686"/>
    </location>
</feature>
<feature type="compositionally biased region" description="Low complexity" evidence="4">
    <location>
        <begin position="843"/>
        <end position="857"/>
    </location>
</feature>
<gene>
    <name evidence="6" type="ORF">C2E21_3106</name>
</gene>
<dbReference type="PANTHER" id="PTHR19980">
    <property type="entry name" value="RNA CLEAVAGE STIMULATION FACTOR"/>
    <property type="match status" value="1"/>
</dbReference>
<feature type="compositionally biased region" description="Gly residues" evidence="4">
    <location>
        <begin position="810"/>
        <end position="819"/>
    </location>
</feature>
<feature type="domain" description="Suppressor of forked" evidence="5">
    <location>
        <begin position="8"/>
        <end position="607"/>
    </location>
</feature>
<evidence type="ECO:0000313" key="7">
    <source>
        <dbReference type="Proteomes" id="UP000239899"/>
    </source>
</evidence>
<evidence type="ECO:0000256" key="3">
    <source>
        <dbReference type="ARBA" id="ARBA00023242"/>
    </source>
</evidence>
<feature type="region of interest" description="Disordered" evidence="4">
    <location>
        <begin position="675"/>
        <end position="729"/>
    </location>
</feature>
<dbReference type="InterPro" id="IPR045243">
    <property type="entry name" value="Rna14-like"/>
</dbReference>
<evidence type="ECO:0000256" key="1">
    <source>
        <dbReference type="ARBA" id="ARBA00004123"/>
    </source>
</evidence>
<accession>A0A2P6TX95</accession>
<name>A0A2P6TX95_CHLSO</name>
<comment type="subcellular location">
    <subcellularLocation>
        <location evidence="1">Nucleus</location>
    </subcellularLocation>
</comment>
<feature type="compositionally biased region" description="Low complexity" evidence="4">
    <location>
        <begin position="398"/>
        <end position="420"/>
    </location>
</feature>
<feature type="compositionally biased region" description="Gly residues" evidence="4">
    <location>
        <begin position="858"/>
        <end position="873"/>
    </location>
</feature>
<dbReference type="SUPFAM" id="SSF48452">
    <property type="entry name" value="TPR-like"/>
    <property type="match status" value="2"/>
</dbReference>
<dbReference type="OrthoDB" id="26282at2759"/>
<reference evidence="6 7" key="1">
    <citation type="journal article" date="2018" name="Plant J.">
        <title>Genome sequences of Chlorella sorokiniana UTEX 1602 and Micractinium conductrix SAG 241.80: implications to maltose excretion by a green alga.</title>
        <authorList>
            <person name="Arriola M.B."/>
            <person name="Velmurugan N."/>
            <person name="Zhang Y."/>
            <person name="Plunkett M.H."/>
            <person name="Hondzo H."/>
            <person name="Barney B.M."/>
        </authorList>
    </citation>
    <scope>NUCLEOTIDE SEQUENCE [LARGE SCALE GENOMIC DNA]</scope>
    <source>
        <strain evidence="7">UTEX 1602</strain>
    </source>
</reference>
<dbReference type="GO" id="GO:0005634">
    <property type="term" value="C:nucleus"/>
    <property type="evidence" value="ECO:0007669"/>
    <property type="project" value="UniProtKB-SubCell"/>
</dbReference>
<dbReference type="Pfam" id="PF05843">
    <property type="entry name" value="Suf"/>
    <property type="match status" value="1"/>
</dbReference>
<dbReference type="PANTHER" id="PTHR19980:SF0">
    <property type="entry name" value="CLEAVAGE STIMULATION FACTOR SUBUNIT 3"/>
    <property type="match status" value="1"/>
</dbReference>
<dbReference type="AlphaFoldDB" id="A0A2P6TX95"/>
<keyword evidence="3" id="KW-0539">Nucleus</keyword>
<keyword evidence="2" id="KW-0677">Repeat</keyword>
<dbReference type="STRING" id="3076.A0A2P6TX95"/>
<organism evidence="6 7">
    <name type="scientific">Chlorella sorokiniana</name>
    <name type="common">Freshwater green alga</name>
    <dbReference type="NCBI Taxonomy" id="3076"/>
    <lineage>
        <taxon>Eukaryota</taxon>
        <taxon>Viridiplantae</taxon>
        <taxon>Chlorophyta</taxon>
        <taxon>core chlorophytes</taxon>
        <taxon>Trebouxiophyceae</taxon>
        <taxon>Chlorellales</taxon>
        <taxon>Chlorellaceae</taxon>
        <taxon>Chlorella clade</taxon>
        <taxon>Chlorella</taxon>
    </lineage>
</organism>
<dbReference type="InterPro" id="IPR011990">
    <property type="entry name" value="TPR-like_helical_dom_sf"/>
</dbReference>
<feature type="compositionally biased region" description="Acidic residues" evidence="4">
    <location>
        <begin position="832"/>
        <end position="842"/>
    </location>
</feature>
<evidence type="ECO:0000256" key="2">
    <source>
        <dbReference type="ARBA" id="ARBA00022737"/>
    </source>
</evidence>
<feature type="compositionally biased region" description="Basic and acidic residues" evidence="4">
    <location>
        <begin position="698"/>
        <end position="712"/>
    </location>
</feature>
<dbReference type="SMART" id="SM00386">
    <property type="entry name" value="HAT"/>
    <property type="match status" value="8"/>
</dbReference>
<dbReference type="InterPro" id="IPR003107">
    <property type="entry name" value="HAT"/>
</dbReference>
<evidence type="ECO:0000259" key="5">
    <source>
        <dbReference type="Pfam" id="PF05843"/>
    </source>
</evidence>